<dbReference type="AlphaFoldDB" id="A0AAW0KES6"/>
<gene>
    <name evidence="1" type="ORF">CFP56_021288</name>
</gene>
<reference evidence="1 2" key="1">
    <citation type="journal article" date="2018" name="Sci. Data">
        <title>The draft genome sequence of cork oak.</title>
        <authorList>
            <person name="Ramos A.M."/>
            <person name="Usie A."/>
            <person name="Barbosa P."/>
            <person name="Barros P.M."/>
            <person name="Capote T."/>
            <person name="Chaves I."/>
            <person name="Simoes F."/>
            <person name="Abreu I."/>
            <person name="Carrasquinho I."/>
            <person name="Faro C."/>
            <person name="Guimaraes J.B."/>
            <person name="Mendonca D."/>
            <person name="Nobrega F."/>
            <person name="Rodrigues L."/>
            <person name="Saibo N.J.M."/>
            <person name="Varela M.C."/>
            <person name="Egas C."/>
            <person name="Matos J."/>
            <person name="Miguel C.M."/>
            <person name="Oliveira M.M."/>
            <person name="Ricardo C.P."/>
            <person name="Goncalves S."/>
        </authorList>
    </citation>
    <scope>NUCLEOTIDE SEQUENCE [LARGE SCALE GENOMIC DNA]</scope>
    <source>
        <strain evidence="2">cv. HL8</strain>
    </source>
</reference>
<proteinExistence type="predicted"/>
<comment type="caution">
    <text evidence="1">The sequence shown here is derived from an EMBL/GenBank/DDBJ whole genome shotgun (WGS) entry which is preliminary data.</text>
</comment>
<organism evidence="1 2">
    <name type="scientific">Quercus suber</name>
    <name type="common">Cork oak</name>
    <dbReference type="NCBI Taxonomy" id="58331"/>
    <lineage>
        <taxon>Eukaryota</taxon>
        <taxon>Viridiplantae</taxon>
        <taxon>Streptophyta</taxon>
        <taxon>Embryophyta</taxon>
        <taxon>Tracheophyta</taxon>
        <taxon>Spermatophyta</taxon>
        <taxon>Magnoliopsida</taxon>
        <taxon>eudicotyledons</taxon>
        <taxon>Gunneridae</taxon>
        <taxon>Pentapetalae</taxon>
        <taxon>rosids</taxon>
        <taxon>fabids</taxon>
        <taxon>Fagales</taxon>
        <taxon>Fagaceae</taxon>
        <taxon>Quercus</taxon>
    </lineage>
</organism>
<dbReference type="EMBL" id="PKMF04000330">
    <property type="protein sequence ID" value="KAK7837357.1"/>
    <property type="molecule type" value="Genomic_DNA"/>
</dbReference>
<evidence type="ECO:0000313" key="2">
    <source>
        <dbReference type="Proteomes" id="UP000237347"/>
    </source>
</evidence>
<dbReference type="Proteomes" id="UP000237347">
    <property type="component" value="Unassembled WGS sequence"/>
</dbReference>
<name>A0AAW0KES6_QUESU</name>
<keyword evidence="2" id="KW-1185">Reference proteome</keyword>
<accession>A0AAW0KES6</accession>
<sequence>MWTLQKRSWGIHLLVFQLRLQPSHRMRFFSTITMEAEFHDHPCDAKVEVTKVTKRINSTAFQAAKLGNYGYCRFWERVTLHILTYPKRSYKFLCPYSCVKRAPHAFSFEKRHKLPVWLFILKKKGFQFGSSSSIITTINMNLIQ</sequence>
<evidence type="ECO:0000313" key="1">
    <source>
        <dbReference type="EMBL" id="KAK7837357.1"/>
    </source>
</evidence>
<protein>
    <submittedName>
        <fullName evidence="1">Uncharacterized protein</fullName>
    </submittedName>
</protein>